<name>A0A8C5DAC0_GOUWI</name>
<dbReference type="AlphaFoldDB" id="A0A8C5DAC0"/>
<dbReference type="Pfam" id="PF00095">
    <property type="entry name" value="WAP"/>
    <property type="match status" value="1"/>
</dbReference>
<proteinExistence type="predicted"/>
<dbReference type="SMART" id="SM00217">
    <property type="entry name" value="WAP"/>
    <property type="match status" value="1"/>
</dbReference>
<dbReference type="GO" id="GO:0005576">
    <property type="term" value="C:extracellular region"/>
    <property type="evidence" value="ECO:0007669"/>
    <property type="project" value="InterPro"/>
</dbReference>
<evidence type="ECO:0000313" key="2">
    <source>
        <dbReference type="Ensembl" id="ENSGWIP00000004210.1"/>
    </source>
</evidence>
<dbReference type="SUPFAM" id="SSF57256">
    <property type="entry name" value="Elafin-like"/>
    <property type="match status" value="1"/>
</dbReference>
<dbReference type="PRINTS" id="PR00003">
    <property type="entry name" value="4DISULPHCORE"/>
</dbReference>
<dbReference type="InterPro" id="IPR036645">
    <property type="entry name" value="Elafin-like_sf"/>
</dbReference>
<dbReference type="GO" id="GO:0030414">
    <property type="term" value="F:peptidase inhibitor activity"/>
    <property type="evidence" value="ECO:0007669"/>
    <property type="project" value="InterPro"/>
</dbReference>
<dbReference type="Ensembl" id="ENSGWIT00000004517.1">
    <property type="protein sequence ID" value="ENSGWIP00000004210.1"/>
    <property type="gene ID" value="ENSGWIG00000002258.1"/>
</dbReference>
<feature type="domain" description="WAP" evidence="1">
    <location>
        <begin position="8"/>
        <end position="56"/>
    </location>
</feature>
<dbReference type="Proteomes" id="UP000694680">
    <property type="component" value="Chromosome 7"/>
</dbReference>
<evidence type="ECO:0000259" key="1">
    <source>
        <dbReference type="SMART" id="SM00217"/>
    </source>
</evidence>
<evidence type="ECO:0000313" key="3">
    <source>
        <dbReference type="Proteomes" id="UP000694680"/>
    </source>
</evidence>
<reference evidence="2" key="3">
    <citation type="submission" date="2025-09" db="UniProtKB">
        <authorList>
            <consortium name="Ensembl"/>
        </authorList>
    </citation>
    <scope>IDENTIFICATION</scope>
</reference>
<reference evidence="2" key="2">
    <citation type="submission" date="2025-08" db="UniProtKB">
        <authorList>
            <consortium name="Ensembl"/>
        </authorList>
    </citation>
    <scope>IDENTIFICATION</scope>
</reference>
<organism evidence="2 3">
    <name type="scientific">Gouania willdenowi</name>
    <name type="common">Blunt-snouted clingfish</name>
    <name type="synonym">Lepadogaster willdenowi</name>
    <dbReference type="NCBI Taxonomy" id="441366"/>
    <lineage>
        <taxon>Eukaryota</taxon>
        <taxon>Metazoa</taxon>
        <taxon>Chordata</taxon>
        <taxon>Craniata</taxon>
        <taxon>Vertebrata</taxon>
        <taxon>Euteleostomi</taxon>
        <taxon>Actinopterygii</taxon>
        <taxon>Neopterygii</taxon>
        <taxon>Teleostei</taxon>
        <taxon>Neoteleostei</taxon>
        <taxon>Acanthomorphata</taxon>
        <taxon>Ovalentaria</taxon>
        <taxon>Blenniimorphae</taxon>
        <taxon>Blenniiformes</taxon>
        <taxon>Gobiesocoidei</taxon>
        <taxon>Gobiesocidae</taxon>
        <taxon>Gobiesocinae</taxon>
        <taxon>Gouania</taxon>
    </lineage>
</organism>
<reference evidence="2" key="1">
    <citation type="submission" date="2020-06" db="EMBL/GenBank/DDBJ databases">
        <authorList>
            <consortium name="Wellcome Sanger Institute Data Sharing"/>
        </authorList>
    </citation>
    <scope>NUCLEOTIDE SEQUENCE [LARGE SCALE GENOMIC DNA]</scope>
</reference>
<protein>
    <recommendedName>
        <fullName evidence="1">WAP domain-containing protein</fullName>
    </recommendedName>
</protein>
<keyword evidence="3" id="KW-1185">Reference proteome</keyword>
<dbReference type="InterPro" id="IPR008197">
    <property type="entry name" value="WAP_dom"/>
</dbReference>
<dbReference type="Gene3D" id="4.10.75.10">
    <property type="entry name" value="Elafin-like"/>
    <property type="match status" value="1"/>
</dbReference>
<sequence length="67" mass="7995">PRLHLHNKPGTCPREQLHIDFSHCHDWKKCNNDYDCPGEGKCCNTRCGQKYYYQQEPIYHGSHVLFF</sequence>
<accession>A0A8C5DAC0</accession>